<protein>
    <recommendedName>
        <fullName evidence="6">Transmembrane protein</fullName>
    </recommendedName>
</protein>
<feature type="non-terminal residue" evidence="3">
    <location>
        <position position="756"/>
    </location>
</feature>
<evidence type="ECO:0000256" key="1">
    <source>
        <dbReference type="SAM" id="MobiDB-lite"/>
    </source>
</evidence>
<dbReference type="EMBL" id="CAMXCT030001413">
    <property type="protein sequence ID" value="CAL4777200.1"/>
    <property type="molecule type" value="Genomic_DNA"/>
</dbReference>
<evidence type="ECO:0000313" key="3">
    <source>
        <dbReference type="EMBL" id="CAI3989888.1"/>
    </source>
</evidence>
<feature type="non-terminal residue" evidence="3">
    <location>
        <position position="1"/>
    </location>
</feature>
<feature type="region of interest" description="Disordered" evidence="1">
    <location>
        <begin position="344"/>
        <end position="384"/>
    </location>
</feature>
<dbReference type="EMBL" id="CAMXCT020001413">
    <property type="protein sequence ID" value="CAL1143263.1"/>
    <property type="molecule type" value="Genomic_DNA"/>
</dbReference>
<evidence type="ECO:0008006" key="6">
    <source>
        <dbReference type="Google" id="ProtNLM"/>
    </source>
</evidence>
<keyword evidence="2" id="KW-0472">Membrane</keyword>
<comment type="caution">
    <text evidence="3">The sequence shown here is derived from an EMBL/GenBank/DDBJ whole genome shotgun (WGS) entry which is preliminary data.</text>
</comment>
<evidence type="ECO:0000256" key="2">
    <source>
        <dbReference type="SAM" id="Phobius"/>
    </source>
</evidence>
<reference evidence="3" key="1">
    <citation type="submission" date="2022-10" db="EMBL/GenBank/DDBJ databases">
        <authorList>
            <person name="Chen Y."/>
            <person name="Dougan E. K."/>
            <person name="Chan C."/>
            <person name="Rhodes N."/>
            <person name="Thang M."/>
        </authorList>
    </citation>
    <scope>NUCLEOTIDE SEQUENCE</scope>
</reference>
<name>A0A9P1CFT4_9DINO</name>
<feature type="transmembrane region" description="Helical" evidence="2">
    <location>
        <begin position="37"/>
        <end position="58"/>
    </location>
</feature>
<gene>
    <name evidence="3" type="ORF">C1SCF055_LOCUS16919</name>
</gene>
<reference evidence="4 5" key="2">
    <citation type="submission" date="2024-05" db="EMBL/GenBank/DDBJ databases">
        <authorList>
            <person name="Chen Y."/>
            <person name="Shah S."/>
            <person name="Dougan E. K."/>
            <person name="Thang M."/>
            <person name="Chan C."/>
        </authorList>
    </citation>
    <scope>NUCLEOTIDE SEQUENCE [LARGE SCALE GENOMIC DNA]</scope>
</reference>
<keyword evidence="2" id="KW-1133">Transmembrane helix</keyword>
<keyword evidence="5" id="KW-1185">Reference proteome</keyword>
<sequence>NFMLETSSVLGVLVQGLRSNLSGLACPFYCTGHSVSLALSFFLLGFLCGCGLCAWLLLRFDIVPLHSSTLHPAASAPSVPRVVNPRAALLGYLHVSLGIVGDFVQYPSAYQPRARSPDPFHWIFRGNNQWRQLLQEEEGLSLEALVTADGVAACSWKMVPGPAGMDLAVLVVANLRHAEGPEDIAMAFDLDSPFSFPSPRGLLARYCQGPGGGAVKCRSIPHRHSERSQTCQEIKAVSKHRRYAFWRRRSAKAKEGDHCLAASMDQLLTRSCTGFDFPAADLDPAPRCFGNKDDRPTWAGALGLTQPLSSSLTSRPVQPAAVAQMVEKLRPNDGSGFSAFGFTGLGGGEDAGPDGRQLRPGESYVGSVPSVDSPGRADCPIQSRPNRRPQLWELSSQHSGVSGPCPSPGRTCISLWKLLFECASSNFQENAAYSGFLRDACRDFVPTRYMELDLIASKWQEMVSGGSCVLELTLRGTCVVRFWFPCHSLPDCPLLFCLCLFSPHLLGVGSRMLVSPRGGCSILVVPECCMLALDLLFLGRYPALEELSRSLDASRLRLVGEGAWDMQKFIVGALSTQLKVLVARFRERLVAPVEPCLFKQVLMRAEGKFNTQMVTLEEGSKSSEEAVSPNGRRKAVGAPRAMRLALSVPHHLCCALALLTFAEVLVLCRPLLSVLALPLFRMFSLRAPRSRFVSLLDPSVARGVLAKGRSTSCMLQPLLKRAAVLQDFPGAFDFGRGVFGMEPLSAAEKRRAQLRS</sequence>
<evidence type="ECO:0000313" key="5">
    <source>
        <dbReference type="Proteomes" id="UP001152797"/>
    </source>
</evidence>
<dbReference type="Proteomes" id="UP001152797">
    <property type="component" value="Unassembled WGS sequence"/>
</dbReference>
<proteinExistence type="predicted"/>
<evidence type="ECO:0000313" key="4">
    <source>
        <dbReference type="EMBL" id="CAL4777200.1"/>
    </source>
</evidence>
<dbReference type="AlphaFoldDB" id="A0A9P1CFT4"/>
<organism evidence="3">
    <name type="scientific">Cladocopium goreaui</name>
    <dbReference type="NCBI Taxonomy" id="2562237"/>
    <lineage>
        <taxon>Eukaryota</taxon>
        <taxon>Sar</taxon>
        <taxon>Alveolata</taxon>
        <taxon>Dinophyceae</taxon>
        <taxon>Suessiales</taxon>
        <taxon>Symbiodiniaceae</taxon>
        <taxon>Cladocopium</taxon>
    </lineage>
</organism>
<accession>A0A9P1CFT4</accession>
<dbReference type="EMBL" id="CAMXCT010001413">
    <property type="protein sequence ID" value="CAI3989888.1"/>
    <property type="molecule type" value="Genomic_DNA"/>
</dbReference>
<keyword evidence="2" id="KW-0812">Transmembrane</keyword>